<organism evidence="1 2">
    <name type="scientific">Deinobacterium chartae</name>
    <dbReference type="NCBI Taxonomy" id="521158"/>
    <lineage>
        <taxon>Bacteria</taxon>
        <taxon>Thermotogati</taxon>
        <taxon>Deinococcota</taxon>
        <taxon>Deinococci</taxon>
        <taxon>Deinococcales</taxon>
        <taxon>Deinococcaceae</taxon>
        <taxon>Deinobacterium</taxon>
    </lineage>
</organism>
<dbReference type="RefSeq" id="WP_183987785.1">
    <property type="nucleotide sequence ID" value="NZ_JACHHG010000009.1"/>
</dbReference>
<sequence length="223" mass="25683">MHPLTRFIRAELEGAARPQDAAAMYAYMKGVQPFRGVKTPARREIVRRAHARFDLEARCAYDTVVRELWSGTYREERYAALDLAAHYRRFHTLAALPLLEELLAGTDWWDVLDPLATGLLGKLLRAQGDTLRARARVWNAAPHLWTRRAAILVQLGHKRDTDPALLEEILASRLHEQEFFIRKAVGWALREYAKTDPGWVQDFVARHAEQICALSRREALRHL</sequence>
<dbReference type="PANTHER" id="PTHR34070">
    <property type="entry name" value="ARMADILLO-TYPE FOLD"/>
    <property type="match status" value="1"/>
</dbReference>
<dbReference type="PANTHER" id="PTHR34070:SF1">
    <property type="entry name" value="DNA ALKYLATION REPAIR PROTEIN"/>
    <property type="match status" value="1"/>
</dbReference>
<evidence type="ECO:0000313" key="1">
    <source>
        <dbReference type="EMBL" id="MBB6099026.1"/>
    </source>
</evidence>
<accession>A0A841I1T8</accession>
<comment type="caution">
    <text evidence="1">The sequence shown here is derived from an EMBL/GenBank/DDBJ whole genome shotgun (WGS) entry which is preliminary data.</text>
</comment>
<dbReference type="SUPFAM" id="SSF48371">
    <property type="entry name" value="ARM repeat"/>
    <property type="match status" value="1"/>
</dbReference>
<dbReference type="InterPro" id="IPR016024">
    <property type="entry name" value="ARM-type_fold"/>
</dbReference>
<dbReference type="EMBL" id="JACHHG010000009">
    <property type="protein sequence ID" value="MBB6099026.1"/>
    <property type="molecule type" value="Genomic_DNA"/>
</dbReference>
<evidence type="ECO:0000313" key="2">
    <source>
        <dbReference type="Proteomes" id="UP000569951"/>
    </source>
</evidence>
<protein>
    <submittedName>
        <fullName evidence="1">3-methyladenine DNA glycosylase AlkD</fullName>
    </submittedName>
</protein>
<name>A0A841I1T8_9DEIO</name>
<gene>
    <name evidence="1" type="ORF">HNR42_002462</name>
</gene>
<dbReference type="Gene3D" id="1.25.10.90">
    <property type="match status" value="1"/>
</dbReference>
<dbReference type="Pfam" id="PF08713">
    <property type="entry name" value="DNA_alkylation"/>
    <property type="match status" value="1"/>
</dbReference>
<dbReference type="InterPro" id="IPR014825">
    <property type="entry name" value="DNA_alkylation"/>
</dbReference>
<dbReference type="AlphaFoldDB" id="A0A841I1T8"/>
<keyword evidence="2" id="KW-1185">Reference proteome</keyword>
<reference evidence="1 2" key="1">
    <citation type="submission" date="2020-08" db="EMBL/GenBank/DDBJ databases">
        <title>Genomic Encyclopedia of Type Strains, Phase IV (KMG-IV): sequencing the most valuable type-strain genomes for metagenomic binning, comparative biology and taxonomic classification.</title>
        <authorList>
            <person name="Goeker M."/>
        </authorList>
    </citation>
    <scope>NUCLEOTIDE SEQUENCE [LARGE SCALE GENOMIC DNA]</scope>
    <source>
        <strain evidence="1 2">DSM 21458</strain>
    </source>
</reference>
<dbReference type="Proteomes" id="UP000569951">
    <property type="component" value="Unassembled WGS sequence"/>
</dbReference>
<proteinExistence type="predicted"/>